<evidence type="ECO:0000313" key="1">
    <source>
        <dbReference type="EMBL" id="PCH43072.1"/>
    </source>
</evidence>
<evidence type="ECO:0000313" key="2">
    <source>
        <dbReference type="Proteomes" id="UP000218811"/>
    </source>
</evidence>
<reference evidence="1 2" key="1">
    <citation type="journal article" date="2012" name="Science">
        <title>The Paleozoic origin of enzymatic lignin decomposition reconstructed from 31 fungal genomes.</title>
        <authorList>
            <person name="Floudas D."/>
            <person name="Binder M."/>
            <person name="Riley R."/>
            <person name="Barry K."/>
            <person name="Blanchette R.A."/>
            <person name="Henrissat B."/>
            <person name="Martinez A.T."/>
            <person name="Otillar R."/>
            <person name="Spatafora J.W."/>
            <person name="Yadav J.S."/>
            <person name="Aerts A."/>
            <person name="Benoit I."/>
            <person name="Boyd A."/>
            <person name="Carlson A."/>
            <person name="Copeland A."/>
            <person name="Coutinho P.M."/>
            <person name="de Vries R.P."/>
            <person name="Ferreira P."/>
            <person name="Findley K."/>
            <person name="Foster B."/>
            <person name="Gaskell J."/>
            <person name="Glotzer D."/>
            <person name="Gorecki P."/>
            <person name="Heitman J."/>
            <person name="Hesse C."/>
            <person name="Hori C."/>
            <person name="Igarashi K."/>
            <person name="Jurgens J.A."/>
            <person name="Kallen N."/>
            <person name="Kersten P."/>
            <person name="Kohler A."/>
            <person name="Kuees U."/>
            <person name="Kumar T.K.A."/>
            <person name="Kuo A."/>
            <person name="LaButti K."/>
            <person name="Larrondo L.F."/>
            <person name="Lindquist E."/>
            <person name="Ling A."/>
            <person name="Lombard V."/>
            <person name="Lucas S."/>
            <person name="Lundell T."/>
            <person name="Martin R."/>
            <person name="McLaughlin D.J."/>
            <person name="Morgenstern I."/>
            <person name="Morin E."/>
            <person name="Murat C."/>
            <person name="Nagy L.G."/>
            <person name="Nolan M."/>
            <person name="Ohm R.A."/>
            <person name="Patyshakuliyeva A."/>
            <person name="Rokas A."/>
            <person name="Ruiz-Duenas F.J."/>
            <person name="Sabat G."/>
            <person name="Salamov A."/>
            <person name="Samejima M."/>
            <person name="Schmutz J."/>
            <person name="Slot J.C."/>
            <person name="St John F."/>
            <person name="Stenlid J."/>
            <person name="Sun H."/>
            <person name="Sun S."/>
            <person name="Syed K."/>
            <person name="Tsang A."/>
            <person name="Wiebenga A."/>
            <person name="Young D."/>
            <person name="Pisabarro A."/>
            <person name="Eastwood D.C."/>
            <person name="Martin F."/>
            <person name="Cullen D."/>
            <person name="Grigoriev I.V."/>
            <person name="Hibbett D.S."/>
        </authorList>
    </citation>
    <scope>NUCLEOTIDE SEQUENCE [LARGE SCALE GENOMIC DNA]</scope>
    <source>
        <strain evidence="1 2">MD-104</strain>
    </source>
</reference>
<accession>A0A2H3JLJ4</accession>
<keyword evidence="2" id="KW-1185">Reference proteome</keyword>
<proteinExistence type="predicted"/>
<dbReference type="EMBL" id="KB468135">
    <property type="protein sequence ID" value="PCH43072.1"/>
    <property type="molecule type" value="Genomic_DNA"/>
</dbReference>
<protein>
    <submittedName>
        <fullName evidence="1">Uncharacterized protein</fullName>
    </submittedName>
</protein>
<gene>
    <name evidence="1" type="ORF">WOLCODRAFT_153128</name>
</gene>
<sequence>MMPYWKYLIILPLFKFEEKALNKIAQELINNVVQKVGDLFVAKGKLTTTAVKDLELENIGISSAYPNGELKEEVYLTATSLPSPSDWHSN</sequence>
<organism evidence="1 2">
    <name type="scientific">Wolfiporia cocos (strain MD-104)</name>
    <name type="common">Brown rot fungus</name>
    <dbReference type="NCBI Taxonomy" id="742152"/>
    <lineage>
        <taxon>Eukaryota</taxon>
        <taxon>Fungi</taxon>
        <taxon>Dikarya</taxon>
        <taxon>Basidiomycota</taxon>
        <taxon>Agaricomycotina</taxon>
        <taxon>Agaricomycetes</taxon>
        <taxon>Polyporales</taxon>
        <taxon>Phaeolaceae</taxon>
        <taxon>Wolfiporia</taxon>
    </lineage>
</organism>
<dbReference type="Proteomes" id="UP000218811">
    <property type="component" value="Unassembled WGS sequence"/>
</dbReference>
<dbReference type="AlphaFoldDB" id="A0A2H3JLJ4"/>
<name>A0A2H3JLJ4_WOLCO</name>